<keyword evidence="3" id="KW-1185">Reference proteome</keyword>
<dbReference type="Proteomes" id="UP001215598">
    <property type="component" value="Unassembled WGS sequence"/>
</dbReference>
<name>A0AAD7JHW8_9AGAR</name>
<feature type="region of interest" description="Disordered" evidence="1">
    <location>
        <begin position="218"/>
        <end position="250"/>
    </location>
</feature>
<protein>
    <submittedName>
        <fullName evidence="2">Uncharacterized protein</fullName>
    </submittedName>
</protein>
<evidence type="ECO:0000256" key="1">
    <source>
        <dbReference type="SAM" id="MobiDB-lite"/>
    </source>
</evidence>
<evidence type="ECO:0000313" key="2">
    <source>
        <dbReference type="EMBL" id="KAJ7762997.1"/>
    </source>
</evidence>
<feature type="region of interest" description="Disordered" evidence="1">
    <location>
        <begin position="157"/>
        <end position="201"/>
    </location>
</feature>
<sequence>MISGRWKRKIGKTASGERDRRKWTLARATATPSRFSAPYRPLRILPAWRFVLPHLHWPRDSAVWVEPWGRSETQHQHVEENPRPRTGHVPLATKARRRSGRGRRIMGASGASRGDIVGADAGVVCGLDEDRLERAFGAPEAAGGRSILWRIHGLEENSGSADQRTLRRGGSKQSELTQPRETGANADVDVDPETGSTDGAAHHVEGGEIFNVHHSLEDTETSEHTSLGVPKSAGLATENQDDQTPDCSASVTADTDRATVPAAPHPLLIYLVYFHCCATKALENGGLALGVVKSMQMQQRFIC</sequence>
<dbReference type="EMBL" id="JARKIB010000031">
    <property type="protein sequence ID" value="KAJ7762997.1"/>
    <property type="molecule type" value="Genomic_DNA"/>
</dbReference>
<feature type="compositionally biased region" description="Polar residues" evidence="1">
    <location>
        <begin position="171"/>
        <end position="180"/>
    </location>
</feature>
<accession>A0AAD7JHW8</accession>
<gene>
    <name evidence="2" type="ORF">B0H16DRAFT_1455430</name>
</gene>
<organism evidence="2 3">
    <name type="scientific">Mycena metata</name>
    <dbReference type="NCBI Taxonomy" id="1033252"/>
    <lineage>
        <taxon>Eukaryota</taxon>
        <taxon>Fungi</taxon>
        <taxon>Dikarya</taxon>
        <taxon>Basidiomycota</taxon>
        <taxon>Agaricomycotina</taxon>
        <taxon>Agaricomycetes</taxon>
        <taxon>Agaricomycetidae</taxon>
        <taxon>Agaricales</taxon>
        <taxon>Marasmiineae</taxon>
        <taxon>Mycenaceae</taxon>
        <taxon>Mycena</taxon>
    </lineage>
</organism>
<proteinExistence type="predicted"/>
<reference evidence="2" key="1">
    <citation type="submission" date="2023-03" db="EMBL/GenBank/DDBJ databases">
        <title>Massive genome expansion in bonnet fungi (Mycena s.s.) driven by repeated elements and novel gene families across ecological guilds.</title>
        <authorList>
            <consortium name="Lawrence Berkeley National Laboratory"/>
            <person name="Harder C.B."/>
            <person name="Miyauchi S."/>
            <person name="Viragh M."/>
            <person name="Kuo A."/>
            <person name="Thoen E."/>
            <person name="Andreopoulos B."/>
            <person name="Lu D."/>
            <person name="Skrede I."/>
            <person name="Drula E."/>
            <person name="Henrissat B."/>
            <person name="Morin E."/>
            <person name="Kohler A."/>
            <person name="Barry K."/>
            <person name="LaButti K."/>
            <person name="Morin E."/>
            <person name="Salamov A."/>
            <person name="Lipzen A."/>
            <person name="Mereny Z."/>
            <person name="Hegedus B."/>
            <person name="Baldrian P."/>
            <person name="Stursova M."/>
            <person name="Weitz H."/>
            <person name="Taylor A."/>
            <person name="Grigoriev I.V."/>
            <person name="Nagy L.G."/>
            <person name="Martin F."/>
            <person name="Kauserud H."/>
        </authorList>
    </citation>
    <scope>NUCLEOTIDE SEQUENCE</scope>
    <source>
        <strain evidence="2">CBHHK182m</strain>
    </source>
</reference>
<dbReference type="AlphaFoldDB" id="A0AAD7JHW8"/>
<evidence type="ECO:0000313" key="3">
    <source>
        <dbReference type="Proteomes" id="UP001215598"/>
    </source>
</evidence>
<comment type="caution">
    <text evidence="2">The sequence shown here is derived from an EMBL/GenBank/DDBJ whole genome shotgun (WGS) entry which is preliminary data.</text>
</comment>